<keyword evidence="3" id="KW-1185">Reference proteome</keyword>
<comment type="caution">
    <text evidence="2">The sequence shown here is derived from an EMBL/GenBank/DDBJ whole genome shotgun (WGS) entry which is preliminary data.</text>
</comment>
<accession>A0A8X6HUA0</accession>
<sequence length="123" mass="14042">MMKLVVLLVLIAMTTPAFAQSFQEVLQMFMNLGCKDTKDIGAASRFFVRTCDKCLSFSVTLQKADQINCGMLELFYDVGDSRTNHVWNPVNISSNDSQMSGMRVKLRNVFLKSHRKQVNREKK</sequence>
<name>A0A8X6HUA0_TRICU</name>
<evidence type="ECO:0000313" key="2">
    <source>
        <dbReference type="EMBL" id="GFR29748.1"/>
    </source>
</evidence>
<evidence type="ECO:0000313" key="3">
    <source>
        <dbReference type="Proteomes" id="UP000887116"/>
    </source>
</evidence>
<organism evidence="2 3">
    <name type="scientific">Trichonephila clavata</name>
    <name type="common">Joro spider</name>
    <name type="synonym">Nephila clavata</name>
    <dbReference type="NCBI Taxonomy" id="2740835"/>
    <lineage>
        <taxon>Eukaryota</taxon>
        <taxon>Metazoa</taxon>
        <taxon>Ecdysozoa</taxon>
        <taxon>Arthropoda</taxon>
        <taxon>Chelicerata</taxon>
        <taxon>Arachnida</taxon>
        <taxon>Araneae</taxon>
        <taxon>Araneomorphae</taxon>
        <taxon>Entelegynae</taxon>
        <taxon>Araneoidea</taxon>
        <taxon>Nephilidae</taxon>
        <taxon>Trichonephila</taxon>
    </lineage>
</organism>
<gene>
    <name evidence="2" type="ORF">TNCT_576921</name>
</gene>
<dbReference type="EMBL" id="BMAO01009258">
    <property type="protein sequence ID" value="GFR29748.1"/>
    <property type="molecule type" value="Genomic_DNA"/>
</dbReference>
<dbReference type="Proteomes" id="UP000887116">
    <property type="component" value="Unassembled WGS sequence"/>
</dbReference>
<feature type="chain" id="PRO_5036467275" evidence="1">
    <location>
        <begin position="20"/>
        <end position="123"/>
    </location>
</feature>
<reference evidence="2" key="1">
    <citation type="submission" date="2020-07" db="EMBL/GenBank/DDBJ databases">
        <title>Multicomponent nature underlies the extraordinary mechanical properties of spider dragline silk.</title>
        <authorList>
            <person name="Kono N."/>
            <person name="Nakamura H."/>
            <person name="Mori M."/>
            <person name="Yoshida Y."/>
            <person name="Ohtoshi R."/>
            <person name="Malay A.D."/>
            <person name="Moran D.A.P."/>
            <person name="Tomita M."/>
            <person name="Numata K."/>
            <person name="Arakawa K."/>
        </authorList>
    </citation>
    <scope>NUCLEOTIDE SEQUENCE</scope>
</reference>
<dbReference type="OrthoDB" id="6437278at2759"/>
<keyword evidence="1" id="KW-0732">Signal</keyword>
<feature type="signal peptide" evidence="1">
    <location>
        <begin position="1"/>
        <end position="19"/>
    </location>
</feature>
<evidence type="ECO:0000256" key="1">
    <source>
        <dbReference type="SAM" id="SignalP"/>
    </source>
</evidence>
<dbReference type="AlphaFoldDB" id="A0A8X6HUA0"/>
<proteinExistence type="predicted"/>
<protein>
    <submittedName>
        <fullName evidence="2">U23-Nephitoxin-Nsp1f_1</fullName>
    </submittedName>
</protein>